<feature type="transmembrane region" description="Helical" evidence="8">
    <location>
        <begin position="223"/>
        <end position="245"/>
    </location>
</feature>
<comment type="caution">
    <text evidence="9">The sequence shown here is derived from an EMBL/GenBank/DDBJ whole genome shotgun (WGS) entry which is preliminary data.</text>
</comment>
<gene>
    <name evidence="9" type="ORF">RN001_004322</name>
</gene>
<evidence type="ECO:0000256" key="4">
    <source>
        <dbReference type="ARBA" id="ARBA00022729"/>
    </source>
</evidence>
<evidence type="ECO:0000256" key="1">
    <source>
        <dbReference type="ARBA" id="ARBA00004575"/>
    </source>
</evidence>
<dbReference type="Pfam" id="PF10225">
    <property type="entry name" value="NEMP"/>
    <property type="match status" value="1"/>
</dbReference>
<keyword evidence="6 8" id="KW-0472">Membrane</keyword>
<dbReference type="PANTHER" id="PTHR13598:SF1">
    <property type="entry name" value="AT07567P-RELATED"/>
    <property type="match status" value="1"/>
</dbReference>
<dbReference type="AlphaFoldDB" id="A0AAN7PBH6"/>
<feature type="transmembrane region" description="Helical" evidence="8">
    <location>
        <begin position="6"/>
        <end position="32"/>
    </location>
</feature>
<feature type="transmembrane region" description="Helical" evidence="8">
    <location>
        <begin position="163"/>
        <end position="187"/>
    </location>
</feature>
<comment type="similarity">
    <text evidence="2">Belongs to the NEMP family.</text>
</comment>
<evidence type="ECO:0000313" key="9">
    <source>
        <dbReference type="EMBL" id="KAK4881003.1"/>
    </source>
</evidence>
<sequence>MNVFVIINAATIIALSFLTTTFAVGFAVTELLQGIPRSSFKSSFSRLNVYCYSGKPKSLLYIWQSVFLEINLDSENYNYYEGSTPEAVNDKYIQHHSSWAFNLFSWKQKSIKLDPFNSTCIGIETKESYELLLHIIRVDYWKILCLILGVTLFFSADKLSKNVLFYYICGVSFGMCASFLIVIYFFSKLFPKRPMMYGVAICGWTIGVYVLELLRENIRTIIVVYYNYVIWYAVVTGLISFIICYRWGPVTNERTRNLIRWSLQALGLVAIFHSTNFQEAAVIQIFLVISLYKFPNSWFLKSKTYLKRKFPPKVKCISNEEYYQQGVRETSKGLKELMNYCSSPECNQWKTVLKLQDVKRFASFMEGNSHLSDQEILEYESSIQATDLTDDEEDEFTD</sequence>
<keyword evidence="5 8" id="KW-1133">Transmembrane helix</keyword>
<proteinExistence type="inferred from homology"/>
<keyword evidence="3 8" id="KW-0812">Transmembrane</keyword>
<evidence type="ECO:0008006" key="11">
    <source>
        <dbReference type="Google" id="ProtNLM"/>
    </source>
</evidence>
<evidence type="ECO:0000313" key="10">
    <source>
        <dbReference type="Proteomes" id="UP001353858"/>
    </source>
</evidence>
<name>A0AAN7PBH6_9COLE</name>
<dbReference type="EMBL" id="JARPUR010000002">
    <property type="protein sequence ID" value="KAK4881003.1"/>
    <property type="molecule type" value="Genomic_DNA"/>
</dbReference>
<accession>A0AAN7PBH6</accession>
<organism evidence="9 10">
    <name type="scientific">Aquatica leii</name>
    <dbReference type="NCBI Taxonomy" id="1421715"/>
    <lineage>
        <taxon>Eukaryota</taxon>
        <taxon>Metazoa</taxon>
        <taxon>Ecdysozoa</taxon>
        <taxon>Arthropoda</taxon>
        <taxon>Hexapoda</taxon>
        <taxon>Insecta</taxon>
        <taxon>Pterygota</taxon>
        <taxon>Neoptera</taxon>
        <taxon>Endopterygota</taxon>
        <taxon>Coleoptera</taxon>
        <taxon>Polyphaga</taxon>
        <taxon>Elateriformia</taxon>
        <taxon>Elateroidea</taxon>
        <taxon>Lampyridae</taxon>
        <taxon>Luciolinae</taxon>
        <taxon>Aquatica</taxon>
    </lineage>
</organism>
<dbReference type="Proteomes" id="UP001353858">
    <property type="component" value="Unassembled WGS sequence"/>
</dbReference>
<evidence type="ECO:0000256" key="2">
    <source>
        <dbReference type="ARBA" id="ARBA00005748"/>
    </source>
</evidence>
<dbReference type="InterPro" id="IPR019358">
    <property type="entry name" value="NEMP_fam"/>
</dbReference>
<protein>
    <recommendedName>
        <fullName evidence="11">Nuclear envelope integral membrane protein 1</fullName>
    </recommendedName>
</protein>
<feature type="transmembrane region" description="Helical" evidence="8">
    <location>
        <begin position="281"/>
        <end position="300"/>
    </location>
</feature>
<dbReference type="PANTHER" id="PTHR13598">
    <property type="entry name" value="AT07567P-RELATED"/>
    <property type="match status" value="1"/>
</dbReference>
<comment type="subcellular location">
    <subcellularLocation>
        <location evidence="1">Nucleus inner membrane</location>
        <topology evidence="1">Multi-pass membrane protein</topology>
        <orientation evidence="1">Nucleoplasmic side</orientation>
    </subcellularLocation>
</comment>
<evidence type="ECO:0000256" key="6">
    <source>
        <dbReference type="ARBA" id="ARBA00023136"/>
    </source>
</evidence>
<feature type="transmembrane region" description="Helical" evidence="8">
    <location>
        <begin position="140"/>
        <end position="157"/>
    </location>
</feature>
<evidence type="ECO:0000256" key="7">
    <source>
        <dbReference type="ARBA" id="ARBA00023242"/>
    </source>
</evidence>
<evidence type="ECO:0000256" key="8">
    <source>
        <dbReference type="SAM" id="Phobius"/>
    </source>
</evidence>
<keyword evidence="10" id="KW-1185">Reference proteome</keyword>
<evidence type="ECO:0000256" key="3">
    <source>
        <dbReference type="ARBA" id="ARBA00022692"/>
    </source>
</evidence>
<reference evidence="10" key="1">
    <citation type="submission" date="2023-01" db="EMBL/GenBank/DDBJ databases">
        <title>Key to firefly adult light organ development and bioluminescence: homeobox transcription factors regulate luciferase expression and transportation to peroxisome.</title>
        <authorList>
            <person name="Fu X."/>
        </authorList>
    </citation>
    <scope>NUCLEOTIDE SEQUENCE [LARGE SCALE GENOMIC DNA]</scope>
</reference>
<dbReference type="GO" id="GO:0005637">
    <property type="term" value="C:nuclear inner membrane"/>
    <property type="evidence" value="ECO:0007669"/>
    <property type="project" value="UniProtKB-SubCell"/>
</dbReference>
<evidence type="ECO:0000256" key="5">
    <source>
        <dbReference type="ARBA" id="ARBA00022989"/>
    </source>
</evidence>
<keyword evidence="4" id="KW-0732">Signal</keyword>
<feature type="transmembrane region" description="Helical" evidence="8">
    <location>
        <begin position="194"/>
        <end position="211"/>
    </location>
</feature>
<keyword evidence="7" id="KW-0539">Nucleus</keyword>